<dbReference type="GO" id="GO:0016301">
    <property type="term" value="F:kinase activity"/>
    <property type="evidence" value="ECO:0007669"/>
    <property type="project" value="UniProtKB-KW"/>
</dbReference>
<evidence type="ECO:0000256" key="8">
    <source>
        <dbReference type="ARBA" id="ARBA00022840"/>
    </source>
</evidence>
<dbReference type="Proteomes" id="UP000019132">
    <property type="component" value="Unassembled WGS sequence"/>
</dbReference>
<dbReference type="InterPro" id="IPR000836">
    <property type="entry name" value="PRTase_dom"/>
</dbReference>
<evidence type="ECO:0000313" key="11">
    <source>
        <dbReference type="EnsemblProtists" id="PYU1_T005275"/>
    </source>
</evidence>
<protein>
    <recommendedName>
        <fullName evidence="3">ribose-phosphate diphosphokinase</fullName>
        <ecNumber evidence="3">2.7.6.1</ecNumber>
    </recommendedName>
</protein>
<evidence type="ECO:0000256" key="9">
    <source>
        <dbReference type="ARBA" id="ARBA00049535"/>
    </source>
</evidence>
<keyword evidence="5" id="KW-0545">Nucleotide biosynthesis</keyword>
<keyword evidence="12" id="KW-1185">Reference proteome</keyword>
<dbReference type="NCBIfam" id="TIGR01251">
    <property type="entry name" value="ribP_PPkin"/>
    <property type="match status" value="1"/>
</dbReference>
<dbReference type="eggNOG" id="KOG1448">
    <property type="taxonomic scope" value="Eukaryota"/>
</dbReference>
<evidence type="ECO:0000256" key="6">
    <source>
        <dbReference type="ARBA" id="ARBA00022741"/>
    </source>
</evidence>
<keyword evidence="8" id="KW-0067">ATP-binding</keyword>
<evidence type="ECO:0000256" key="4">
    <source>
        <dbReference type="ARBA" id="ARBA00022679"/>
    </source>
</evidence>
<comment type="catalytic activity">
    <reaction evidence="9">
        <text>D-ribose 5-phosphate + ATP = 5-phospho-alpha-D-ribose 1-diphosphate + AMP + H(+)</text>
        <dbReference type="Rhea" id="RHEA:15609"/>
        <dbReference type="ChEBI" id="CHEBI:15378"/>
        <dbReference type="ChEBI" id="CHEBI:30616"/>
        <dbReference type="ChEBI" id="CHEBI:58017"/>
        <dbReference type="ChEBI" id="CHEBI:78346"/>
        <dbReference type="ChEBI" id="CHEBI:456215"/>
        <dbReference type="EC" id="2.7.6.1"/>
    </reaction>
</comment>
<evidence type="ECO:0000256" key="5">
    <source>
        <dbReference type="ARBA" id="ARBA00022727"/>
    </source>
</evidence>
<dbReference type="EMBL" id="GL376633">
    <property type="status" value="NOT_ANNOTATED_CDS"/>
    <property type="molecule type" value="Genomic_DNA"/>
</dbReference>
<evidence type="ECO:0000256" key="7">
    <source>
        <dbReference type="ARBA" id="ARBA00022777"/>
    </source>
</evidence>
<keyword evidence="7" id="KW-0418">Kinase</keyword>
<dbReference type="Gene3D" id="3.40.50.2020">
    <property type="match status" value="3"/>
</dbReference>
<dbReference type="EC" id="2.7.6.1" evidence="3"/>
<keyword evidence="4" id="KW-0808">Transferase</keyword>
<dbReference type="InterPro" id="IPR005946">
    <property type="entry name" value="Rib-P_diPkinase"/>
</dbReference>
<dbReference type="GO" id="GO:0005524">
    <property type="term" value="F:ATP binding"/>
    <property type="evidence" value="ECO:0007669"/>
    <property type="project" value="UniProtKB-KW"/>
</dbReference>
<reference evidence="11" key="3">
    <citation type="submission" date="2015-02" db="UniProtKB">
        <authorList>
            <consortium name="EnsemblProtists"/>
        </authorList>
    </citation>
    <scope>IDENTIFICATION</scope>
    <source>
        <strain evidence="11">DAOM BR144</strain>
    </source>
</reference>
<dbReference type="FunFam" id="3.40.50.2020:FF:000014">
    <property type="entry name" value="Ribose-phosphate pyrophosphokinase 1"/>
    <property type="match status" value="1"/>
</dbReference>
<dbReference type="OMA" id="CTHAGMF"/>
<evidence type="ECO:0000256" key="3">
    <source>
        <dbReference type="ARBA" id="ARBA00013247"/>
    </source>
</evidence>
<evidence type="ECO:0000313" key="12">
    <source>
        <dbReference type="Proteomes" id="UP000019132"/>
    </source>
</evidence>
<dbReference type="GO" id="GO:0002189">
    <property type="term" value="C:ribose phosphate diphosphokinase complex"/>
    <property type="evidence" value="ECO:0007669"/>
    <property type="project" value="TreeGrafter"/>
</dbReference>
<name>K3WJY3_GLOUD</name>
<feature type="domain" description="Ribose-phosphate pyrophosphokinase N-terminal" evidence="10">
    <location>
        <begin position="93"/>
        <end position="164"/>
    </location>
</feature>
<dbReference type="GO" id="GO:0004749">
    <property type="term" value="F:ribose phosphate diphosphokinase activity"/>
    <property type="evidence" value="ECO:0007669"/>
    <property type="project" value="UniProtKB-EC"/>
</dbReference>
<dbReference type="PANTHER" id="PTHR10210">
    <property type="entry name" value="RIBOSE-PHOSPHATE DIPHOSPHOKINASE FAMILY MEMBER"/>
    <property type="match status" value="1"/>
</dbReference>
<reference evidence="12" key="1">
    <citation type="journal article" date="2010" name="Genome Biol.">
        <title>Genome sequence of the necrotrophic plant pathogen Pythium ultimum reveals original pathogenicity mechanisms and effector repertoire.</title>
        <authorList>
            <person name="Levesque C.A."/>
            <person name="Brouwer H."/>
            <person name="Cano L."/>
            <person name="Hamilton J.P."/>
            <person name="Holt C."/>
            <person name="Huitema E."/>
            <person name="Raffaele S."/>
            <person name="Robideau G.P."/>
            <person name="Thines M."/>
            <person name="Win J."/>
            <person name="Zerillo M.M."/>
            <person name="Beakes G.W."/>
            <person name="Boore J.L."/>
            <person name="Busam D."/>
            <person name="Dumas B."/>
            <person name="Ferriera S."/>
            <person name="Fuerstenberg S.I."/>
            <person name="Gachon C.M."/>
            <person name="Gaulin E."/>
            <person name="Govers F."/>
            <person name="Grenville-Briggs L."/>
            <person name="Horner N."/>
            <person name="Hostetler J."/>
            <person name="Jiang R.H."/>
            <person name="Johnson J."/>
            <person name="Krajaejun T."/>
            <person name="Lin H."/>
            <person name="Meijer H.J."/>
            <person name="Moore B."/>
            <person name="Morris P."/>
            <person name="Phuntmart V."/>
            <person name="Puiu D."/>
            <person name="Shetty J."/>
            <person name="Stajich J.E."/>
            <person name="Tripathy S."/>
            <person name="Wawra S."/>
            <person name="van West P."/>
            <person name="Whitty B.R."/>
            <person name="Coutinho P.M."/>
            <person name="Henrissat B."/>
            <person name="Martin F."/>
            <person name="Thomas P.D."/>
            <person name="Tyler B.M."/>
            <person name="De Vries R.P."/>
            <person name="Kamoun S."/>
            <person name="Yandell M."/>
            <person name="Tisserat N."/>
            <person name="Buell C.R."/>
        </authorList>
    </citation>
    <scope>NUCLEOTIDE SEQUENCE</scope>
    <source>
        <strain evidence="12">DAOM:BR144</strain>
    </source>
</reference>
<organism evidence="11 12">
    <name type="scientific">Globisporangium ultimum (strain ATCC 200006 / CBS 805.95 / DAOM BR144)</name>
    <name type="common">Pythium ultimum</name>
    <dbReference type="NCBI Taxonomy" id="431595"/>
    <lineage>
        <taxon>Eukaryota</taxon>
        <taxon>Sar</taxon>
        <taxon>Stramenopiles</taxon>
        <taxon>Oomycota</taxon>
        <taxon>Peronosporomycetes</taxon>
        <taxon>Pythiales</taxon>
        <taxon>Pythiaceae</taxon>
        <taxon>Globisporangium</taxon>
    </lineage>
</organism>
<dbReference type="InterPro" id="IPR029099">
    <property type="entry name" value="Pribosyltran_N"/>
</dbReference>
<reference evidence="12" key="2">
    <citation type="submission" date="2010-04" db="EMBL/GenBank/DDBJ databases">
        <authorList>
            <person name="Buell R."/>
            <person name="Hamilton J."/>
            <person name="Hostetler J."/>
        </authorList>
    </citation>
    <scope>NUCLEOTIDE SEQUENCE [LARGE SCALE GENOMIC DNA]</scope>
    <source>
        <strain evidence="12">DAOM:BR144</strain>
    </source>
</reference>
<dbReference type="GO" id="GO:0005737">
    <property type="term" value="C:cytoplasm"/>
    <property type="evidence" value="ECO:0007669"/>
    <property type="project" value="TreeGrafter"/>
</dbReference>
<dbReference type="SMART" id="SM01400">
    <property type="entry name" value="Pribosyltran_N"/>
    <property type="match status" value="1"/>
</dbReference>
<dbReference type="AlphaFoldDB" id="K3WJY3"/>
<dbReference type="EnsemblProtists" id="PYU1_T005275">
    <property type="protein sequence ID" value="PYU1_T005275"/>
    <property type="gene ID" value="PYU1_G005264"/>
</dbReference>
<accession>K3WJY3</accession>
<dbReference type="CDD" id="cd06223">
    <property type="entry name" value="PRTases_typeI"/>
    <property type="match status" value="1"/>
</dbReference>
<sequence length="412" mass="45314">MVFGFRAASLRMQPAVCALVGGVAAGVAHRSFGGESLFATNVAHAESDKRDLRDLEFGVPMERKRVDPHSPFFPSDKHPCTHAGMFIPGCHELKVFSGSSHFELADDIARRLGTRVGKMKLGRFADGEVQVQIGESVRGKDVYLVQSLATPVNENVIEMLLMHHRRANPMSTSMNSKFIQSPAADIAKMLEVMGVDRVIAVDLQLRMQGHEASFFSSNVPVETLETIMAGVEYFATQVHLRRPLVVMAPNPECLRRARVFQAGLNKWLPDAPARFAAFVHGTGNNGDYTEADVVGDVKGADVIIVDDMIDSGETLSKLTKLVLNKGARKVYCFASHPLLAGDAEKIIDESPLAEVVVMDTIPQSPKGFHSEKIKRLSVAPMLAELIQAEHFKAHSYIDKPTSKEDYKYTHHL</sequence>
<dbReference type="PANTHER" id="PTHR10210:SF32">
    <property type="entry name" value="RIBOSE-PHOSPHATE PYROPHOSPHOKINASE 2"/>
    <property type="match status" value="1"/>
</dbReference>
<dbReference type="GO" id="GO:0000287">
    <property type="term" value="F:magnesium ion binding"/>
    <property type="evidence" value="ECO:0007669"/>
    <property type="project" value="InterPro"/>
</dbReference>
<dbReference type="STRING" id="431595.K3WJY3"/>
<evidence type="ECO:0000259" key="10">
    <source>
        <dbReference type="Pfam" id="PF13793"/>
    </source>
</evidence>
<dbReference type="HOGENOM" id="CLU_033546_7_0_1"/>
<dbReference type="Pfam" id="PF13793">
    <property type="entry name" value="Pribosyltran_N"/>
    <property type="match status" value="1"/>
</dbReference>
<proteinExistence type="inferred from homology"/>
<comment type="similarity">
    <text evidence="2">Belongs to the ribose-phosphate pyrophosphokinase family.</text>
</comment>
<dbReference type="SUPFAM" id="SSF53271">
    <property type="entry name" value="PRTase-like"/>
    <property type="match status" value="2"/>
</dbReference>
<dbReference type="GO" id="GO:0006015">
    <property type="term" value="P:5-phosphoribose 1-diphosphate biosynthetic process"/>
    <property type="evidence" value="ECO:0007669"/>
    <property type="project" value="TreeGrafter"/>
</dbReference>
<dbReference type="InterPro" id="IPR029057">
    <property type="entry name" value="PRTase-like"/>
</dbReference>
<evidence type="ECO:0000256" key="2">
    <source>
        <dbReference type="ARBA" id="ARBA00006478"/>
    </source>
</evidence>
<dbReference type="VEuPathDB" id="FungiDB:PYU1_G005264"/>
<comment type="pathway">
    <text evidence="1">Metabolic intermediate biosynthesis; 5-phospho-alpha-D-ribose 1-diphosphate biosynthesis; 5-phospho-alpha-D-ribose 1-diphosphate from D-ribose 5-phosphate (route I): step 1/1.</text>
</comment>
<keyword evidence="6" id="KW-0547">Nucleotide-binding</keyword>
<dbReference type="Pfam" id="PF14572">
    <property type="entry name" value="Pribosyl_synth"/>
    <property type="match status" value="1"/>
</dbReference>
<dbReference type="InParanoid" id="K3WJY3"/>
<dbReference type="GO" id="GO:0006164">
    <property type="term" value="P:purine nucleotide biosynthetic process"/>
    <property type="evidence" value="ECO:0007669"/>
    <property type="project" value="TreeGrafter"/>
</dbReference>
<evidence type="ECO:0000256" key="1">
    <source>
        <dbReference type="ARBA" id="ARBA00004996"/>
    </source>
</evidence>